<dbReference type="Pfam" id="PF23552">
    <property type="entry name" value="ParB_C"/>
    <property type="match status" value="1"/>
</dbReference>
<dbReference type="GO" id="GO:0007059">
    <property type="term" value="P:chromosome segregation"/>
    <property type="evidence" value="ECO:0007669"/>
    <property type="project" value="UniProtKB-KW"/>
</dbReference>
<proteinExistence type="inferred from homology"/>
<feature type="region of interest" description="Disordered" evidence="4">
    <location>
        <begin position="254"/>
        <end position="274"/>
    </location>
</feature>
<dbReference type="Gene3D" id="1.10.10.2830">
    <property type="match status" value="1"/>
</dbReference>
<dbReference type="InterPro" id="IPR041468">
    <property type="entry name" value="HTH_ParB/Spo0J"/>
</dbReference>
<evidence type="ECO:0000259" key="5">
    <source>
        <dbReference type="SMART" id="SM00470"/>
    </source>
</evidence>
<feature type="compositionally biased region" description="Low complexity" evidence="4">
    <location>
        <begin position="257"/>
        <end position="274"/>
    </location>
</feature>
<dbReference type="InterPro" id="IPR036086">
    <property type="entry name" value="ParB/Sulfiredoxin_sf"/>
</dbReference>
<keyword evidence="3" id="KW-0238">DNA-binding</keyword>
<accession>A0AAP2DWJ9</accession>
<keyword evidence="2" id="KW-0159">Chromosome partition</keyword>
<comment type="similarity">
    <text evidence="1">Belongs to the ParB family.</text>
</comment>
<protein>
    <submittedName>
        <fullName evidence="6">ParB/RepB/Spo0J family partition protein</fullName>
    </submittedName>
</protein>
<dbReference type="AlphaFoldDB" id="A0AAP2DWJ9"/>
<dbReference type="SUPFAM" id="SSF109709">
    <property type="entry name" value="KorB DNA-binding domain-like"/>
    <property type="match status" value="1"/>
</dbReference>
<dbReference type="EMBL" id="JAHESE010000008">
    <property type="protein sequence ID" value="MBT1708721.1"/>
    <property type="molecule type" value="Genomic_DNA"/>
</dbReference>
<keyword evidence="7" id="KW-1185">Reference proteome</keyword>
<dbReference type="CDD" id="cd16393">
    <property type="entry name" value="SPO0J_N"/>
    <property type="match status" value="1"/>
</dbReference>
<dbReference type="SUPFAM" id="SSF110849">
    <property type="entry name" value="ParB/Sulfiredoxin"/>
    <property type="match status" value="1"/>
</dbReference>
<dbReference type="SMART" id="SM00470">
    <property type="entry name" value="ParB"/>
    <property type="match status" value="1"/>
</dbReference>
<dbReference type="GO" id="GO:0003677">
    <property type="term" value="F:DNA binding"/>
    <property type="evidence" value="ECO:0007669"/>
    <property type="project" value="UniProtKB-KW"/>
</dbReference>
<dbReference type="NCBIfam" id="TIGR00180">
    <property type="entry name" value="parB_part"/>
    <property type="match status" value="1"/>
</dbReference>
<evidence type="ECO:0000256" key="3">
    <source>
        <dbReference type="ARBA" id="ARBA00023125"/>
    </source>
</evidence>
<dbReference type="RefSeq" id="WP_254084315.1">
    <property type="nucleotide sequence ID" value="NZ_JAHESE010000008.1"/>
</dbReference>
<evidence type="ECO:0000256" key="2">
    <source>
        <dbReference type="ARBA" id="ARBA00022829"/>
    </source>
</evidence>
<comment type="caution">
    <text evidence="6">The sequence shown here is derived from an EMBL/GenBank/DDBJ whole genome shotgun (WGS) entry which is preliminary data.</text>
</comment>
<organism evidence="6 7">
    <name type="scientific">Dawidia cretensis</name>
    <dbReference type="NCBI Taxonomy" id="2782350"/>
    <lineage>
        <taxon>Bacteria</taxon>
        <taxon>Pseudomonadati</taxon>
        <taxon>Bacteroidota</taxon>
        <taxon>Cytophagia</taxon>
        <taxon>Cytophagales</taxon>
        <taxon>Chryseotaleaceae</taxon>
        <taxon>Dawidia</taxon>
    </lineage>
</organism>
<dbReference type="InterPro" id="IPR003115">
    <property type="entry name" value="ParB_N"/>
</dbReference>
<feature type="domain" description="ParB-like N-terminal" evidence="5">
    <location>
        <begin position="62"/>
        <end position="152"/>
    </location>
</feature>
<dbReference type="Pfam" id="PF17762">
    <property type="entry name" value="HTH_ParB"/>
    <property type="match status" value="1"/>
</dbReference>
<sequence length="324" mass="35938">MSKKKALGRGLSALLSDNSTEDDRLETDVAVNPADAAIASGASFTAEQPVAAPPVPTVGGIIEIPVEYIEVNPFQPRSHFDQEALLELAESITVHGIIQPITVRRLTQNQYQLISGERRFQASKLAGLKAIPAYIRSADDQQMLEMALIENIQRENLNAIEIALSYQRLLTECNLKQEELGERVGKNRTTVTNYLRLLKLPPDIQIAVRDNKLSMGQARAIISIENPEEQLYIFKKTLEEDLSVRKVEELVREMTEKSQSTKGESSSSAAPAASREIQQLQSKLSSYFGTRVVIKSDGKRGEIKIPFLSVEDLNRVLDILKVGL</sequence>
<dbReference type="Pfam" id="PF02195">
    <property type="entry name" value="ParB_N"/>
    <property type="match status" value="1"/>
</dbReference>
<reference evidence="6 7" key="1">
    <citation type="submission" date="2021-05" db="EMBL/GenBank/DDBJ databases">
        <title>A Polyphasic approach of four new species of the genus Ohtaekwangia: Ohtaekwangia histidinii sp. nov., Ohtaekwangia cretensis sp. nov., Ohtaekwangia indiensis sp. nov., Ohtaekwangia reichenbachii sp. nov. from diverse environment.</title>
        <authorList>
            <person name="Octaviana S."/>
        </authorList>
    </citation>
    <scope>NUCLEOTIDE SEQUENCE [LARGE SCALE GENOMIC DNA]</scope>
    <source>
        <strain evidence="6 7">PWU5</strain>
    </source>
</reference>
<dbReference type="PANTHER" id="PTHR33375:SF1">
    <property type="entry name" value="CHROMOSOME-PARTITIONING PROTEIN PARB-RELATED"/>
    <property type="match status" value="1"/>
</dbReference>
<dbReference type="InterPro" id="IPR050336">
    <property type="entry name" value="Chromosome_partition/occlusion"/>
</dbReference>
<dbReference type="FunFam" id="3.90.1530.30:FF:000001">
    <property type="entry name" value="Chromosome partitioning protein ParB"/>
    <property type="match status" value="1"/>
</dbReference>
<evidence type="ECO:0000313" key="6">
    <source>
        <dbReference type="EMBL" id="MBT1708721.1"/>
    </source>
</evidence>
<dbReference type="InterPro" id="IPR057240">
    <property type="entry name" value="ParB_dimer_C"/>
</dbReference>
<dbReference type="GO" id="GO:0045881">
    <property type="term" value="P:positive regulation of sporulation resulting in formation of a cellular spore"/>
    <property type="evidence" value="ECO:0007669"/>
    <property type="project" value="TreeGrafter"/>
</dbReference>
<evidence type="ECO:0000256" key="1">
    <source>
        <dbReference type="ARBA" id="ARBA00006295"/>
    </source>
</evidence>
<dbReference type="PANTHER" id="PTHR33375">
    <property type="entry name" value="CHROMOSOME-PARTITIONING PROTEIN PARB-RELATED"/>
    <property type="match status" value="1"/>
</dbReference>
<dbReference type="Gene3D" id="3.90.1530.30">
    <property type="match status" value="1"/>
</dbReference>
<dbReference type="GO" id="GO:0005694">
    <property type="term" value="C:chromosome"/>
    <property type="evidence" value="ECO:0007669"/>
    <property type="project" value="TreeGrafter"/>
</dbReference>
<dbReference type="FunFam" id="1.10.10.2830:FF:000001">
    <property type="entry name" value="Chromosome partitioning protein ParB"/>
    <property type="match status" value="1"/>
</dbReference>
<dbReference type="Proteomes" id="UP001319080">
    <property type="component" value="Unassembled WGS sequence"/>
</dbReference>
<evidence type="ECO:0000313" key="7">
    <source>
        <dbReference type="Proteomes" id="UP001319080"/>
    </source>
</evidence>
<name>A0AAP2DWJ9_9BACT</name>
<dbReference type="InterPro" id="IPR004437">
    <property type="entry name" value="ParB/RepB/Spo0J"/>
</dbReference>
<gene>
    <name evidence="6" type="ORF">KK062_10825</name>
</gene>
<evidence type="ECO:0000256" key="4">
    <source>
        <dbReference type="SAM" id="MobiDB-lite"/>
    </source>
</evidence>